<dbReference type="Pfam" id="PF01494">
    <property type="entry name" value="FAD_binding_3"/>
    <property type="match status" value="1"/>
</dbReference>
<dbReference type="InterPro" id="IPR002938">
    <property type="entry name" value="FAD-bd"/>
</dbReference>
<accession>A0A8H5D5I3</accession>
<feature type="domain" description="FAD-binding" evidence="4">
    <location>
        <begin position="310"/>
        <end position="399"/>
    </location>
</feature>
<dbReference type="GO" id="GO:0071949">
    <property type="term" value="F:FAD binding"/>
    <property type="evidence" value="ECO:0007669"/>
    <property type="project" value="InterPro"/>
</dbReference>
<name>A0A8H5D5I3_9AGAR</name>
<sequence length="466" mass="52027">MTEIQGERLKIAIVGAGIAGLSLAVAINALDQDHKIAIDIYESTPELSEIGAGVNVWPRTWCIFEKIGLGESLAPLFDHPPNLEPRVIYEIRKADQKDGFRVMEISKNGGGLRIHRADLQRCLVDHLPLPSHSGTKANSSCTLYLSHRLVDYTYQPSSVLPAKKPVVLHFADKPSRTCDILVGADGIKSTVRQLFLTRLPNAPDYQKCLSPRWSATVAYRSLIEKEMLRRLSPNHRALDHPGIMYVGRYKHAVAYSISGGRYLNIVATIHDKSREGTAWEGPWNSEVSRHELLDQFRGWDEEFQQLLQCIERPTRWALHDMHPLDTFASQRVLLLGDAAHAMLPYQGAGAGAGIEDAYILATLLTHRLTSTSSSPDHLSKLIDIYNCIRVPSAAAMVKSTVTQGALYTLAVPELDEYKEGDHIPFDRLLDVFHTVADNWSWTSSDPEEDRRTAVELLQRSCGQARL</sequence>
<protein>
    <recommendedName>
        <fullName evidence="4">FAD-binding domain-containing protein</fullName>
    </recommendedName>
</protein>
<proteinExistence type="predicted"/>
<dbReference type="EMBL" id="JAACJO010000009">
    <property type="protein sequence ID" value="KAF5353975.1"/>
    <property type="molecule type" value="Genomic_DNA"/>
</dbReference>
<keyword evidence="1" id="KW-0285">Flavoprotein</keyword>
<dbReference type="GO" id="GO:0016491">
    <property type="term" value="F:oxidoreductase activity"/>
    <property type="evidence" value="ECO:0007669"/>
    <property type="project" value="UniProtKB-KW"/>
</dbReference>
<dbReference type="AlphaFoldDB" id="A0A8H5D5I3"/>
<dbReference type="InterPro" id="IPR051104">
    <property type="entry name" value="FAD_monoxygenase"/>
</dbReference>
<evidence type="ECO:0000313" key="6">
    <source>
        <dbReference type="Proteomes" id="UP000559027"/>
    </source>
</evidence>
<evidence type="ECO:0000259" key="4">
    <source>
        <dbReference type="Pfam" id="PF01494"/>
    </source>
</evidence>
<dbReference type="Proteomes" id="UP000559027">
    <property type="component" value="Unassembled WGS sequence"/>
</dbReference>
<evidence type="ECO:0000256" key="1">
    <source>
        <dbReference type="ARBA" id="ARBA00022630"/>
    </source>
</evidence>
<dbReference type="PANTHER" id="PTHR46720:SF3">
    <property type="entry name" value="FAD-BINDING DOMAIN-CONTAINING PROTEIN-RELATED"/>
    <property type="match status" value="1"/>
</dbReference>
<reference evidence="5 6" key="1">
    <citation type="journal article" date="2020" name="ISME J.">
        <title>Uncovering the hidden diversity of litter-decomposition mechanisms in mushroom-forming fungi.</title>
        <authorList>
            <person name="Floudas D."/>
            <person name="Bentzer J."/>
            <person name="Ahren D."/>
            <person name="Johansson T."/>
            <person name="Persson P."/>
            <person name="Tunlid A."/>
        </authorList>
    </citation>
    <scope>NUCLEOTIDE SEQUENCE [LARGE SCALE GENOMIC DNA]</scope>
    <source>
        <strain evidence="5 6">CBS 146.42</strain>
    </source>
</reference>
<keyword evidence="6" id="KW-1185">Reference proteome</keyword>
<gene>
    <name evidence="5" type="ORF">D9756_007015</name>
</gene>
<comment type="caution">
    <text evidence="5">The sequence shown here is derived from an EMBL/GenBank/DDBJ whole genome shotgun (WGS) entry which is preliminary data.</text>
</comment>
<dbReference type="SUPFAM" id="SSF51905">
    <property type="entry name" value="FAD/NAD(P)-binding domain"/>
    <property type="match status" value="1"/>
</dbReference>
<dbReference type="OrthoDB" id="417877at2759"/>
<dbReference type="GO" id="GO:0044550">
    <property type="term" value="P:secondary metabolite biosynthetic process"/>
    <property type="evidence" value="ECO:0007669"/>
    <property type="project" value="TreeGrafter"/>
</dbReference>
<dbReference type="PANTHER" id="PTHR46720">
    <property type="entry name" value="HYDROXYLASE, PUTATIVE (AFU_ORTHOLOGUE AFUA_3G01460)-RELATED"/>
    <property type="match status" value="1"/>
</dbReference>
<dbReference type="SUPFAM" id="SSF54373">
    <property type="entry name" value="FAD-linked reductases, C-terminal domain"/>
    <property type="match status" value="1"/>
</dbReference>
<evidence type="ECO:0000256" key="2">
    <source>
        <dbReference type="ARBA" id="ARBA00022827"/>
    </source>
</evidence>
<evidence type="ECO:0000313" key="5">
    <source>
        <dbReference type="EMBL" id="KAF5353975.1"/>
    </source>
</evidence>
<organism evidence="5 6">
    <name type="scientific">Leucocoprinus leucothites</name>
    <dbReference type="NCBI Taxonomy" id="201217"/>
    <lineage>
        <taxon>Eukaryota</taxon>
        <taxon>Fungi</taxon>
        <taxon>Dikarya</taxon>
        <taxon>Basidiomycota</taxon>
        <taxon>Agaricomycotina</taxon>
        <taxon>Agaricomycetes</taxon>
        <taxon>Agaricomycetidae</taxon>
        <taxon>Agaricales</taxon>
        <taxon>Agaricineae</taxon>
        <taxon>Agaricaceae</taxon>
        <taxon>Leucocoprinus</taxon>
    </lineage>
</organism>
<keyword evidence="2" id="KW-0274">FAD</keyword>
<keyword evidence="3" id="KW-0560">Oxidoreductase</keyword>
<dbReference type="PRINTS" id="PR00420">
    <property type="entry name" value="RNGMNOXGNASE"/>
</dbReference>
<dbReference type="InterPro" id="IPR036188">
    <property type="entry name" value="FAD/NAD-bd_sf"/>
</dbReference>
<evidence type="ECO:0000256" key="3">
    <source>
        <dbReference type="ARBA" id="ARBA00023002"/>
    </source>
</evidence>
<dbReference type="Gene3D" id="3.50.50.60">
    <property type="entry name" value="FAD/NAD(P)-binding domain"/>
    <property type="match status" value="1"/>
</dbReference>